<dbReference type="SUPFAM" id="SSF52540">
    <property type="entry name" value="P-loop containing nucleoside triphosphate hydrolases"/>
    <property type="match status" value="1"/>
</dbReference>
<dbReference type="STRING" id="765913.ThidrDRAFT_4040"/>
<accession>G2E6X7</accession>
<dbReference type="Proteomes" id="UP000004200">
    <property type="component" value="Unassembled WGS sequence"/>
</dbReference>
<evidence type="ECO:0000259" key="1">
    <source>
        <dbReference type="Pfam" id="PF01656"/>
    </source>
</evidence>
<gene>
    <name evidence="2" type="ORF">ThidrDRAFT_4040</name>
</gene>
<reference evidence="2 3" key="1">
    <citation type="submission" date="2011-06" db="EMBL/GenBank/DDBJ databases">
        <title>The draft genome of Thiorhodococcus drewsii AZ1.</title>
        <authorList>
            <consortium name="US DOE Joint Genome Institute (JGI-PGF)"/>
            <person name="Lucas S."/>
            <person name="Han J."/>
            <person name="Lapidus A."/>
            <person name="Cheng J.-F."/>
            <person name="Goodwin L."/>
            <person name="Pitluck S."/>
            <person name="Peters L."/>
            <person name="Land M.L."/>
            <person name="Hauser L."/>
            <person name="Vogl K."/>
            <person name="Liu Z."/>
            <person name="Imhoff J."/>
            <person name="Thiel V."/>
            <person name="Frigaard N.-U."/>
            <person name="Bryant D.A."/>
            <person name="Woyke T.J."/>
        </authorList>
    </citation>
    <scope>NUCLEOTIDE SEQUENCE [LARGE SCALE GENOMIC DNA]</scope>
    <source>
        <strain evidence="2 3">AZ1</strain>
    </source>
</reference>
<proteinExistence type="predicted"/>
<evidence type="ECO:0000313" key="3">
    <source>
        <dbReference type="Proteomes" id="UP000004200"/>
    </source>
</evidence>
<dbReference type="OrthoDB" id="69313at2"/>
<dbReference type="AlphaFoldDB" id="G2E6X7"/>
<dbReference type="InterPro" id="IPR002586">
    <property type="entry name" value="CobQ/CobB/MinD/ParA_Nub-bd_dom"/>
</dbReference>
<sequence length="243" mass="27196">MSILYITLQAKGGVGKSYVSSILAQYLLESGQPVRCIDTDATNPTLLRYEPLKCDYLQLAEEHVVNPRAFDQLVERLSSAESATPFVVDVGSNGFQPFMAYAIENDLFAVLEGLGVRVVINSVIAGGADTLETLRSTKLILEQTRVPTLVWLNGHLGALEHHQRPIHALGLFELHAARVIGWVTLHRYTSHTFGQDIEQMLKQRWTFDEAIATLGLMPRMRLRKVKQELWAQLDRVFSDPGQA</sequence>
<keyword evidence="3" id="KW-1185">Reference proteome</keyword>
<name>G2E6X7_9GAMM</name>
<dbReference type="eggNOG" id="COG1192">
    <property type="taxonomic scope" value="Bacteria"/>
</dbReference>
<dbReference type="EMBL" id="AFWT01000045">
    <property type="protein sequence ID" value="EGV28139.1"/>
    <property type="molecule type" value="Genomic_DNA"/>
</dbReference>
<comment type="caution">
    <text evidence="2">The sequence shown here is derived from an EMBL/GenBank/DDBJ whole genome shotgun (WGS) entry which is preliminary data.</text>
</comment>
<dbReference type="RefSeq" id="WP_007042753.1">
    <property type="nucleotide sequence ID" value="NZ_AFWT01000045.1"/>
</dbReference>
<dbReference type="InterPro" id="IPR027417">
    <property type="entry name" value="P-loop_NTPase"/>
</dbReference>
<protein>
    <submittedName>
        <fullName evidence="2">Transfer origin protein TraL</fullName>
    </submittedName>
</protein>
<dbReference type="Gene3D" id="3.40.50.300">
    <property type="entry name" value="P-loop containing nucleotide triphosphate hydrolases"/>
    <property type="match status" value="1"/>
</dbReference>
<feature type="domain" description="CobQ/CobB/MinD/ParA nucleotide binding" evidence="1">
    <location>
        <begin position="9"/>
        <end position="158"/>
    </location>
</feature>
<organism evidence="2 3">
    <name type="scientific">Thiorhodococcus drewsii AZ1</name>
    <dbReference type="NCBI Taxonomy" id="765913"/>
    <lineage>
        <taxon>Bacteria</taxon>
        <taxon>Pseudomonadati</taxon>
        <taxon>Pseudomonadota</taxon>
        <taxon>Gammaproteobacteria</taxon>
        <taxon>Chromatiales</taxon>
        <taxon>Chromatiaceae</taxon>
        <taxon>Thiorhodococcus</taxon>
    </lineage>
</organism>
<dbReference type="Pfam" id="PF01656">
    <property type="entry name" value="CbiA"/>
    <property type="match status" value="1"/>
</dbReference>
<evidence type="ECO:0000313" key="2">
    <source>
        <dbReference type="EMBL" id="EGV28139.1"/>
    </source>
</evidence>